<evidence type="ECO:0000259" key="1">
    <source>
        <dbReference type="PROSITE" id="PS51184"/>
    </source>
</evidence>
<dbReference type="EMBL" id="BMPI01000014">
    <property type="protein sequence ID" value="GGM30161.1"/>
    <property type="molecule type" value="Genomic_DNA"/>
</dbReference>
<dbReference type="AlphaFoldDB" id="A0A917WUL9"/>
<dbReference type="Gene3D" id="2.60.120.650">
    <property type="entry name" value="Cupin"/>
    <property type="match status" value="1"/>
</dbReference>
<sequence>MTATAPAVAAEWQEWVARNLALGVPPETLTDVLLDAGVDAAAARAEIEAALAHPYLRACRSLAESYGWAEALLETYGELRAADGGPVLERRHSLASGEFFERYYFGHRPVVLRGLTDDWPARRWTLAGLRERFGTVPVEVMTGRDADAEHGWRYDAHRTTMPFGDYLTMVETGGRTNDYYLVPRNEAWQRPGLAAMRAEVLPPAGLVPADVAAEDMTLLLGPAGTVTPLHHDNMNILLCQVVGRKHVRLVPSWDRHRVYPRGGTFSHVDASSPDLGRFPDYADATVLEAVLEPGEALFIPVGWWHWVRALDVSITVSFHRFTHPASAVYLRPGVDDA</sequence>
<evidence type="ECO:0000313" key="3">
    <source>
        <dbReference type="Proteomes" id="UP000642070"/>
    </source>
</evidence>
<dbReference type="PANTHER" id="PTHR12461">
    <property type="entry name" value="HYPOXIA-INDUCIBLE FACTOR 1 ALPHA INHIBITOR-RELATED"/>
    <property type="match status" value="1"/>
</dbReference>
<reference evidence="2" key="2">
    <citation type="submission" date="2020-09" db="EMBL/GenBank/DDBJ databases">
        <authorList>
            <person name="Sun Q."/>
            <person name="Ohkuma M."/>
        </authorList>
    </citation>
    <scope>NUCLEOTIDE SEQUENCE</scope>
    <source>
        <strain evidence="2">JCM 19831</strain>
    </source>
</reference>
<protein>
    <recommendedName>
        <fullName evidence="1">JmjC domain-containing protein</fullName>
    </recommendedName>
</protein>
<dbReference type="Proteomes" id="UP000642070">
    <property type="component" value="Unassembled WGS sequence"/>
</dbReference>
<dbReference type="Pfam" id="PF13621">
    <property type="entry name" value="Cupin_8"/>
    <property type="match status" value="1"/>
</dbReference>
<keyword evidence="3" id="KW-1185">Reference proteome</keyword>
<dbReference type="SMART" id="SM00558">
    <property type="entry name" value="JmjC"/>
    <property type="match status" value="1"/>
</dbReference>
<accession>A0A917WUL9</accession>
<evidence type="ECO:0000313" key="2">
    <source>
        <dbReference type="EMBL" id="GGM30161.1"/>
    </source>
</evidence>
<dbReference type="PANTHER" id="PTHR12461:SF105">
    <property type="entry name" value="HYPOXIA-INDUCIBLE FACTOR 1-ALPHA INHIBITOR"/>
    <property type="match status" value="1"/>
</dbReference>
<reference evidence="2" key="1">
    <citation type="journal article" date="2014" name="Int. J. Syst. Evol. Microbiol.">
        <title>Complete genome sequence of Corynebacterium casei LMG S-19264T (=DSM 44701T), isolated from a smear-ripened cheese.</title>
        <authorList>
            <consortium name="US DOE Joint Genome Institute (JGI-PGF)"/>
            <person name="Walter F."/>
            <person name="Albersmeier A."/>
            <person name="Kalinowski J."/>
            <person name="Ruckert C."/>
        </authorList>
    </citation>
    <scope>NUCLEOTIDE SEQUENCE</scope>
    <source>
        <strain evidence="2">JCM 19831</strain>
    </source>
</reference>
<dbReference type="SUPFAM" id="SSF51197">
    <property type="entry name" value="Clavaminate synthase-like"/>
    <property type="match status" value="1"/>
</dbReference>
<dbReference type="PROSITE" id="PS51184">
    <property type="entry name" value="JMJC"/>
    <property type="match status" value="1"/>
</dbReference>
<organism evidence="2 3">
    <name type="scientific">Dactylosporangium sucinum</name>
    <dbReference type="NCBI Taxonomy" id="1424081"/>
    <lineage>
        <taxon>Bacteria</taxon>
        <taxon>Bacillati</taxon>
        <taxon>Actinomycetota</taxon>
        <taxon>Actinomycetes</taxon>
        <taxon>Micromonosporales</taxon>
        <taxon>Micromonosporaceae</taxon>
        <taxon>Dactylosporangium</taxon>
    </lineage>
</organism>
<comment type="caution">
    <text evidence="2">The sequence shown here is derived from an EMBL/GenBank/DDBJ whole genome shotgun (WGS) entry which is preliminary data.</text>
</comment>
<name>A0A917WUL9_9ACTN</name>
<dbReference type="RefSeq" id="WP_190250825.1">
    <property type="nucleotide sequence ID" value="NZ_BMPI01000014.1"/>
</dbReference>
<feature type="domain" description="JmjC" evidence="1">
    <location>
        <begin position="171"/>
        <end position="337"/>
    </location>
</feature>
<gene>
    <name evidence="2" type="ORF">GCM10007977_034290</name>
</gene>
<dbReference type="InterPro" id="IPR003347">
    <property type="entry name" value="JmjC_dom"/>
</dbReference>
<dbReference type="InterPro" id="IPR041667">
    <property type="entry name" value="Cupin_8"/>
</dbReference>
<proteinExistence type="predicted"/>